<gene>
    <name evidence="5" type="ORF">ACFR9U_17720</name>
</gene>
<evidence type="ECO:0000313" key="5">
    <source>
        <dbReference type="EMBL" id="MFD1588820.1"/>
    </source>
</evidence>
<dbReference type="SUPFAM" id="SSF51735">
    <property type="entry name" value="NAD(P)-binding Rossmann-fold domains"/>
    <property type="match status" value="1"/>
</dbReference>
<accession>A0ABD6CGS9</accession>
<comment type="caution">
    <text evidence="5">The sequence shown here is derived from an EMBL/GenBank/DDBJ whole genome shotgun (WGS) entry which is preliminary data.</text>
</comment>
<dbReference type="RefSeq" id="WP_247378476.1">
    <property type="nucleotide sequence ID" value="NZ_JALLGV010000005.1"/>
</dbReference>
<dbReference type="Proteomes" id="UP001597119">
    <property type="component" value="Unassembled WGS sequence"/>
</dbReference>
<dbReference type="GO" id="GO:0032787">
    <property type="term" value="P:monocarboxylic acid metabolic process"/>
    <property type="evidence" value="ECO:0007669"/>
    <property type="project" value="UniProtKB-ARBA"/>
</dbReference>
<dbReference type="Pfam" id="PF02737">
    <property type="entry name" value="3HCDH_N"/>
    <property type="match status" value="1"/>
</dbReference>
<name>A0ABD6CGS9_9EURY</name>
<dbReference type="GO" id="GO:0003857">
    <property type="term" value="F:(3S)-3-hydroxyacyl-CoA dehydrogenase (NAD+) activity"/>
    <property type="evidence" value="ECO:0007669"/>
    <property type="project" value="UniProtKB-EC"/>
</dbReference>
<dbReference type="PANTHER" id="PTHR48075:SF5">
    <property type="entry name" value="3-HYDROXYBUTYRYL-COA DEHYDROGENASE"/>
    <property type="match status" value="1"/>
</dbReference>
<dbReference type="SUPFAM" id="SSF48179">
    <property type="entry name" value="6-phosphogluconate dehydrogenase C-terminal domain-like"/>
    <property type="match status" value="1"/>
</dbReference>
<proteinExistence type="predicted"/>
<protein>
    <submittedName>
        <fullName evidence="5">3-hydroxyacyl-CoA dehydrogenase family protein</fullName>
        <ecNumber evidence="5">1.1.1.35</ecNumber>
    </submittedName>
</protein>
<evidence type="ECO:0000256" key="2">
    <source>
        <dbReference type="PIRSR" id="PIRSR000105-1"/>
    </source>
</evidence>
<dbReference type="Gene3D" id="3.40.50.720">
    <property type="entry name" value="NAD(P)-binding Rossmann-like Domain"/>
    <property type="match status" value="1"/>
</dbReference>
<dbReference type="Pfam" id="PF00725">
    <property type="entry name" value="3HCDH"/>
    <property type="match status" value="1"/>
</dbReference>
<evidence type="ECO:0000313" key="6">
    <source>
        <dbReference type="Proteomes" id="UP001597119"/>
    </source>
</evidence>
<dbReference type="InterPro" id="IPR006176">
    <property type="entry name" value="3-OHacyl-CoA_DH_NAD-bd"/>
</dbReference>
<dbReference type="InterPro" id="IPR036291">
    <property type="entry name" value="NAD(P)-bd_dom_sf"/>
</dbReference>
<reference evidence="5 6" key="1">
    <citation type="journal article" date="2019" name="Int. J. Syst. Evol. Microbiol.">
        <title>The Global Catalogue of Microorganisms (GCM) 10K type strain sequencing project: providing services to taxonomists for standard genome sequencing and annotation.</title>
        <authorList>
            <consortium name="The Broad Institute Genomics Platform"/>
            <consortium name="The Broad Institute Genome Sequencing Center for Infectious Disease"/>
            <person name="Wu L."/>
            <person name="Ma J."/>
        </authorList>
    </citation>
    <scope>NUCLEOTIDE SEQUENCE [LARGE SCALE GENOMIC DNA]</scope>
    <source>
        <strain evidence="5 6">CGMCC 1.12125</strain>
    </source>
</reference>
<dbReference type="InterPro" id="IPR008927">
    <property type="entry name" value="6-PGluconate_DH-like_C_sf"/>
</dbReference>
<dbReference type="EC" id="1.1.1.35" evidence="5"/>
<evidence type="ECO:0000259" key="3">
    <source>
        <dbReference type="Pfam" id="PF00725"/>
    </source>
</evidence>
<dbReference type="FunFam" id="3.40.50.720:FF:000009">
    <property type="entry name" value="Fatty oxidation complex, alpha subunit"/>
    <property type="match status" value="1"/>
</dbReference>
<feature type="site" description="Important for catalytic activity" evidence="2">
    <location>
        <position position="138"/>
    </location>
</feature>
<dbReference type="AlphaFoldDB" id="A0ABD6CGS9"/>
<feature type="domain" description="3-hydroxyacyl-CoA dehydrogenase C-terminal" evidence="3">
    <location>
        <begin position="184"/>
        <end position="279"/>
    </location>
</feature>
<evidence type="ECO:0000256" key="1">
    <source>
        <dbReference type="ARBA" id="ARBA00023002"/>
    </source>
</evidence>
<dbReference type="InterPro" id="IPR013328">
    <property type="entry name" value="6PGD_dom2"/>
</dbReference>
<dbReference type="EMBL" id="JBHUDJ010000014">
    <property type="protein sequence ID" value="MFD1588820.1"/>
    <property type="molecule type" value="Genomic_DNA"/>
</dbReference>
<feature type="domain" description="3-hydroxyacyl-CoA dehydrogenase NAD binding" evidence="4">
    <location>
        <begin position="2"/>
        <end position="181"/>
    </location>
</feature>
<dbReference type="Gene3D" id="1.10.1040.10">
    <property type="entry name" value="N-(1-d-carboxylethyl)-l-norvaline Dehydrogenase, domain 2"/>
    <property type="match status" value="1"/>
</dbReference>
<sequence length="299" mass="31507">MHVAVVGAGTMGTGIAHVCAAAGHEVSVRDLEPNLVMDAIDTISTRLGTSADRGELSQREVDEALDALDGTTGLSSAVAGADLVIEAIPEDLDAKREVFADVEDHVGEDAVIATTTSSLSVSAIAAGLKDPERAVGLHFFEPPNGMALVEVALADQTSDETAAFAEEFVDELGKTPVVVTDTAGFASSRLELALAVEAMRLVEQDVASVSDVDAAMELGHDHPVGPLELTDRVGLDVRLDVLEHLHDELGDRFEPPAILREKVENGNTGKKVGRGFYVWEGGDPTDVADDEDYDIEDVI</sequence>
<dbReference type="InterPro" id="IPR006108">
    <property type="entry name" value="3HC_DH_C"/>
</dbReference>
<dbReference type="PANTHER" id="PTHR48075">
    <property type="entry name" value="3-HYDROXYACYL-COA DEHYDROGENASE FAMILY PROTEIN"/>
    <property type="match status" value="1"/>
</dbReference>
<keyword evidence="1 5" id="KW-0560">Oxidoreductase</keyword>
<evidence type="ECO:0000259" key="4">
    <source>
        <dbReference type="Pfam" id="PF02737"/>
    </source>
</evidence>
<keyword evidence="6" id="KW-1185">Reference proteome</keyword>
<organism evidence="5 6">
    <name type="scientific">Halorientalis brevis</name>
    <dbReference type="NCBI Taxonomy" id="1126241"/>
    <lineage>
        <taxon>Archaea</taxon>
        <taxon>Methanobacteriati</taxon>
        <taxon>Methanobacteriota</taxon>
        <taxon>Stenosarchaea group</taxon>
        <taxon>Halobacteria</taxon>
        <taxon>Halobacteriales</taxon>
        <taxon>Haloarculaceae</taxon>
        <taxon>Halorientalis</taxon>
    </lineage>
</organism>
<dbReference type="InterPro" id="IPR022694">
    <property type="entry name" value="3-OHacyl-CoA_DH"/>
</dbReference>
<dbReference type="PIRSF" id="PIRSF000105">
    <property type="entry name" value="HCDH"/>
    <property type="match status" value="1"/>
</dbReference>